<dbReference type="Proteomes" id="UP000652231">
    <property type="component" value="Unassembled WGS sequence"/>
</dbReference>
<evidence type="ECO:0000313" key="5">
    <source>
        <dbReference type="Proteomes" id="UP000652231"/>
    </source>
</evidence>
<dbReference type="Pfam" id="PF03724">
    <property type="entry name" value="META"/>
    <property type="match status" value="1"/>
</dbReference>
<keyword evidence="1" id="KW-0732">Signal</keyword>
<sequence length="249" mass="28018">MLPIGRTTHILTVAIKLKTNIMKNLLLLFLILISSLGYAQEPNPELFQTWYLNFVQSSDLGTPYEVSEIEPSITPNLIILEDYTFSGDGACNTFSGIFEFPNAETIQSSNFSNSNDDCDTEEHNFFENEYFSFMQDGGFYEITQEGSGLVLTISNAIFGQAVFRNFTLSTNDFDLNSIQIYPSPSSDLIFVQSKNIDIDKIEIINSIGQLSKTIISNFRSFDISDLPVGVYLIKIYTQNGILNKKIVKK</sequence>
<reference evidence="4" key="1">
    <citation type="journal article" date="2014" name="Int. J. Syst. Evol. Microbiol.">
        <title>Complete genome sequence of Corynebacterium casei LMG S-19264T (=DSM 44701T), isolated from a smear-ripened cheese.</title>
        <authorList>
            <consortium name="US DOE Joint Genome Institute (JGI-PGF)"/>
            <person name="Walter F."/>
            <person name="Albersmeier A."/>
            <person name="Kalinowski J."/>
            <person name="Ruckert C."/>
        </authorList>
    </citation>
    <scope>NUCLEOTIDE SEQUENCE</scope>
    <source>
        <strain evidence="4">CGMCC 1.12924</strain>
    </source>
</reference>
<gene>
    <name evidence="4" type="ORF">GCM10011312_26540</name>
</gene>
<evidence type="ECO:0000259" key="3">
    <source>
        <dbReference type="Pfam" id="PF18962"/>
    </source>
</evidence>
<protein>
    <recommendedName>
        <fullName evidence="6">Secretion system C-terminal sorting domain-containing protein</fullName>
    </recommendedName>
</protein>
<dbReference type="InterPro" id="IPR026444">
    <property type="entry name" value="Secre_tail"/>
</dbReference>
<name>A0A8J2VBC0_9FLAO</name>
<dbReference type="Pfam" id="PF18962">
    <property type="entry name" value="Por_Secre_tail"/>
    <property type="match status" value="1"/>
</dbReference>
<feature type="domain" description="DUF306" evidence="2">
    <location>
        <begin position="62"/>
        <end position="152"/>
    </location>
</feature>
<accession>A0A8J2VBC0</accession>
<evidence type="ECO:0008006" key="6">
    <source>
        <dbReference type="Google" id="ProtNLM"/>
    </source>
</evidence>
<dbReference type="Gene3D" id="2.40.128.270">
    <property type="match status" value="1"/>
</dbReference>
<dbReference type="AlphaFoldDB" id="A0A8J2VBC0"/>
<dbReference type="EMBL" id="BMGK01000016">
    <property type="protein sequence ID" value="GGE01844.1"/>
    <property type="molecule type" value="Genomic_DNA"/>
</dbReference>
<reference evidence="4" key="2">
    <citation type="submission" date="2020-09" db="EMBL/GenBank/DDBJ databases">
        <authorList>
            <person name="Sun Q."/>
            <person name="Zhou Y."/>
        </authorList>
    </citation>
    <scope>NUCLEOTIDE SEQUENCE</scope>
    <source>
        <strain evidence="4">CGMCC 1.12924</strain>
    </source>
</reference>
<comment type="caution">
    <text evidence="4">The sequence shown here is derived from an EMBL/GenBank/DDBJ whole genome shotgun (WGS) entry which is preliminary data.</text>
</comment>
<dbReference type="InterPro" id="IPR005184">
    <property type="entry name" value="DUF306_Meta_HslJ"/>
</dbReference>
<organism evidence="4 5">
    <name type="scientific">Planktosalinus lacus</name>
    <dbReference type="NCBI Taxonomy" id="1526573"/>
    <lineage>
        <taxon>Bacteria</taxon>
        <taxon>Pseudomonadati</taxon>
        <taxon>Bacteroidota</taxon>
        <taxon>Flavobacteriia</taxon>
        <taxon>Flavobacteriales</taxon>
        <taxon>Flavobacteriaceae</taxon>
        <taxon>Planktosalinus</taxon>
    </lineage>
</organism>
<evidence type="ECO:0000259" key="2">
    <source>
        <dbReference type="Pfam" id="PF03724"/>
    </source>
</evidence>
<proteinExistence type="predicted"/>
<evidence type="ECO:0000313" key="4">
    <source>
        <dbReference type="EMBL" id="GGE01844.1"/>
    </source>
</evidence>
<dbReference type="NCBIfam" id="TIGR04183">
    <property type="entry name" value="Por_Secre_tail"/>
    <property type="match status" value="1"/>
</dbReference>
<feature type="domain" description="Secretion system C-terminal sorting" evidence="3">
    <location>
        <begin position="180"/>
        <end position="247"/>
    </location>
</feature>
<evidence type="ECO:0000256" key="1">
    <source>
        <dbReference type="ARBA" id="ARBA00022729"/>
    </source>
</evidence>
<keyword evidence="5" id="KW-1185">Reference proteome</keyword>
<dbReference type="InterPro" id="IPR038670">
    <property type="entry name" value="HslJ-like_sf"/>
</dbReference>